<evidence type="ECO:0000259" key="1">
    <source>
        <dbReference type="Pfam" id="PF07051"/>
    </source>
</evidence>
<dbReference type="Pfam" id="PF07051">
    <property type="entry name" value="OCIA"/>
    <property type="match status" value="1"/>
</dbReference>
<dbReference type="EMBL" id="ODYU01002331">
    <property type="protein sequence ID" value="SOQ39687.1"/>
    <property type="molecule type" value="Genomic_DNA"/>
</dbReference>
<dbReference type="PANTHER" id="PTHR13336">
    <property type="entry name" value="OVARIAN CARCINOMA IMMUNOREACTIVE ANTIGEN"/>
    <property type="match status" value="1"/>
</dbReference>
<organism evidence="2">
    <name type="scientific">Spodoptera frugiperda</name>
    <name type="common">Fall armyworm</name>
    <dbReference type="NCBI Taxonomy" id="7108"/>
    <lineage>
        <taxon>Eukaryota</taxon>
        <taxon>Metazoa</taxon>
        <taxon>Ecdysozoa</taxon>
        <taxon>Arthropoda</taxon>
        <taxon>Hexapoda</taxon>
        <taxon>Insecta</taxon>
        <taxon>Pterygota</taxon>
        <taxon>Neoptera</taxon>
        <taxon>Endopterygota</taxon>
        <taxon>Lepidoptera</taxon>
        <taxon>Glossata</taxon>
        <taxon>Ditrysia</taxon>
        <taxon>Noctuoidea</taxon>
        <taxon>Noctuidae</taxon>
        <taxon>Amphipyrinae</taxon>
        <taxon>Spodoptera</taxon>
    </lineage>
</organism>
<proteinExistence type="predicted"/>
<reference evidence="2" key="1">
    <citation type="submission" date="2016-07" db="EMBL/GenBank/DDBJ databases">
        <authorList>
            <person name="Bretaudeau A."/>
        </authorList>
    </citation>
    <scope>NUCLEOTIDE SEQUENCE</scope>
    <source>
        <strain evidence="2">Rice</strain>
        <tissue evidence="2">Whole body</tissue>
    </source>
</reference>
<accession>A0A2H1VFS5</accession>
<dbReference type="InterPro" id="IPR040187">
    <property type="entry name" value="OCAD1/2"/>
</dbReference>
<evidence type="ECO:0000313" key="2">
    <source>
        <dbReference type="EMBL" id="SOQ39687.1"/>
    </source>
</evidence>
<name>A0A2H1VFS5_SPOFR</name>
<dbReference type="InterPro" id="IPR009764">
    <property type="entry name" value="OCIA_dom"/>
</dbReference>
<dbReference type="PANTHER" id="PTHR13336:SF3">
    <property type="entry name" value="OCIA DOMAIN-CONTAINING PROTEIN 1"/>
    <property type="match status" value="1"/>
</dbReference>
<feature type="domain" description="OCIA" evidence="1">
    <location>
        <begin position="64"/>
        <end position="148"/>
    </location>
</feature>
<dbReference type="GO" id="GO:0005768">
    <property type="term" value="C:endosome"/>
    <property type="evidence" value="ECO:0007669"/>
    <property type="project" value="TreeGrafter"/>
</dbReference>
<dbReference type="AlphaFoldDB" id="A0A2H1VFS5"/>
<gene>
    <name evidence="2" type="ORF">SFRICE_001129</name>
</gene>
<sequence>MSGTKDNVNKEEPDCDCYADARTKKTCPPTRNVTHPLPVSPVEPVAPVAPPPHVLTSPVLLQRYYEFTQEEMKALEECDTESFYQRCLPFSAILATLTYTAIKNDMLRPNPHFGSVPKMGMAIFTGYVLGRLSYLSHCDEKLRQLPPSSHLGNVMRKYYADNIAYNTPKPPKK</sequence>
<protein>
    <submittedName>
        <fullName evidence="2">SFRICE_001129</fullName>
    </submittedName>
</protein>